<comment type="caution">
    <text evidence="1">The sequence shown here is derived from an EMBL/GenBank/DDBJ whole genome shotgun (WGS) entry which is preliminary data.</text>
</comment>
<evidence type="ECO:0000313" key="1">
    <source>
        <dbReference type="EMBL" id="KAF2463445.1"/>
    </source>
</evidence>
<sequence>MCTALALFNKMPTIPLHLTKPTSTSHPPENPLPPLLHTPTGLAILELQGTIHFPMPIPESSASSSTQVGKLVFPLYKSDALDPNDLKWMKRVYFYIGKNQRLTGEVRKLGKPFAVIKKREKRENGKDKVGDDVEMGGAEEGIQEDGIQEELEIVQVVRYKIVFSTRPEPVGGEEV</sequence>
<protein>
    <submittedName>
        <fullName evidence="1">Uncharacterized protein</fullName>
    </submittedName>
</protein>
<dbReference type="EMBL" id="MU003550">
    <property type="protein sequence ID" value="KAF2463445.1"/>
    <property type="molecule type" value="Genomic_DNA"/>
</dbReference>
<accession>A0ACB6QBC7</accession>
<dbReference type="Proteomes" id="UP000799755">
    <property type="component" value="Unassembled WGS sequence"/>
</dbReference>
<proteinExistence type="predicted"/>
<reference evidence="1" key="1">
    <citation type="journal article" date="2020" name="Stud. Mycol.">
        <title>101 Dothideomycetes genomes: a test case for predicting lifestyles and emergence of pathogens.</title>
        <authorList>
            <person name="Haridas S."/>
            <person name="Albert R."/>
            <person name="Binder M."/>
            <person name="Bloem J."/>
            <person name="Labutti K."/>
            <person name="Salamov A."/>
            <person name="Andreopoulos B."/>
            <person name="Baker S."/>
            <person name="Barry K."/>
            <person name="Bills G."/>
            <person name="Bluhm B."/>
            <person name="Cannon C."/>
            <person name="Castanera R."/>
            <person name="Culley D."/>
            <person name="Daum C."/>
            <person name="Ezra D."/>
            <person name="Gonzalez J."/>
            <person name="Henrissat B."/>
            <person name="Kuo A."/>
            <person name="Liang C."/>
            <person name="Lipzen A."/>
            <person name="Lutzoni F."/>
            <person name="Magnuson J."/>
            <person name="Mondo S."/>
            <person name="Nolan M."/>
            <person name="Ohm R."/>
            <person name="Pangilinan J."/>
            <person name="Park H.-J."/>
            <person name="Ramirez L."/>
            <person name="Alfaro M."/>
            <person name="Sun H."/>
            <person name="Tritt A."/>
            <person name="Yoshinaga Y."/>
            <person name="Zwiers L.-H."/>
            <person name="Turgeon B."/>
            <person name="Goodwin S."/>
            <person name="Spatafora J."/>
            <person name="Crous P."/>
            <person name="Grigoriev I."/>
        </authorList>
    </citation>
    <scope>NUCLEOTIDE SEQUENCE</scope>
    <source>
        <strain evidence="1">ATCC 200398</strain>
    </source>
</reference>
<name>A0ACB6QBC7_9PLEO</name>
<gene>
    <name evidence="1" type="ORF">BDR25DRAFT_108393</name>
</gene>
<organism evidence="1 2">
    <name type="scientific">Lindgomyces ingoldianus</name>
    <dbReference type="NCBI Taxonomy" id="673940"/>
    <lineage>
        <taxon>Eukaryota</taxon>
        <taxon>Fungi</taxon>
        <taxon>Dikarya</taxon>
        <taxon>Ascomycota</taxon>
        <taxon>Pezizomycotina</taxon>
        <taxon>Dothideomycetes</taxon>
        <taxon>Pleosporomycetidae</taxon>
        <taxon>Pleosporales</taxon>
        <taxon>Lindgomycetaceae</taxon>
        <taxon>Lindgomyces</taxon>
    </lineage>
</organism>
<evidence type="ECO:0000313" key="2">
    <source>
        <dbReference type="Proteomes" id="UP000799755"/>
    </source>
</evidence>
<keyword evidence="2" id="KW-1185">Reference proteome</keyword>